<feature type="domain" description="Aminoglycoside phosphotransferase" evidence="3">
    <location>
        <begin position="232"/>
        <end position="461"/>
    </location>
</feature>
<dbReference type="Pfam" id="PF04229">
    <property type="entry name" value="GrpB"/>
    <property type="match status" value="1"/>
</dbReference>
<keyword evidence="1" id="KW-0028">Amino-acid biosynthesis</keyword>
<sequence>MSKELRSLTKEEWNTFFPVELVAHDAGWKDLFEQEKQRLLAAIGPETLLAIEHFGSSAIAAIKSKPYIDVLVAIPSEHLFSAGLIQQFEALGYTYFKVPQRESIDAYMSFGKGYRVGGVSEQIYHLHVCPASNTMWKQLAFRDYLNAHPARARQYEQFKLALAAQFKHDRGAYVLGKAGFIADTLALAQAPVVPELFPVSASTLDAHALSRFVAGRYGLSPKSTCRLLKTGINHTYLLADDERRYVLRVYSHNWRTRAEVEAELALLRHLQEQGLRVSYPLADSVGTFLHEVAAPEGPRYLVLFSFAEGGKVRFLTPAACTALGAMLAQLHQLTRGQPLARPTYTPELLLTQAYASARTFFSDELPEMQYLLDTSQQIARAFAQAGPAALPTGAVHLDFWYDNMAITDQDEMTVFDFDFCGNGPAVLDVAYFCLQLFNIEADKQQYEDKAAHFLAGYERVRTLSVEERQLVPAAGAAVWLFYLGVQVQRFDWTNFFLSANYLKAYVGMMRAWLAYHGWPVPTEAAPVSRGPNE</sequence>
<accession>W8EQN2</accession>
<gene>
    <name evidence="4" type="ORF">Hsw_PA0101</name>
</gene>
<proteinExistence type="predicted"/>
<dbReference type="KEGG" id="hsw:Hsw_PA0101"/>
<dbReference type="Pfam" id="PF01636">
    <property type="entry name" value="APH"/>
    <property type="match status" value="1"/>
</dbReference>
<evidence type="ECO:0000256" key="2">
    <source>
        <dbReference type="ARBA" id="ARBA00022697"/>
    </source>
</evidence>
<dbReference type="GO" id="GO:0009088">
    <property type="term" value="P:threonine biosynthetic process"/>
    <property type="evidence" value="ECO:0007669"/>
    <property type="project" value="UniProtKB-KW"/>
</dbReference>
<dbReference type="Gene3D" id="3.30.460.10">
    <property type="entry name" value="Beta Polymerase, domain 2"/>
    <property type="match status" value="1"/>
</dbReference>
<dbReference type="InterPro" id="IPR002575">
    <property type="entry name" value="Aminoglycoside_PTrfase"/>
</dbReference>
<dbReference type="GO" id="GO:0004413">
    <property type="term" value="F:homoserine kinase activity"/>
    <property type="evidence" value="ECO:0007669"/>
    <property type="project" value="UniProtKB-EC"/>
</dbReference>
<name>W8EQN2_9BACT</name>
<keyword evidence="4" id="KW-0614">Plasmid</keyword>
<evidence type="ECO:0000313" key="5">
    <source>
        <dbReference type="Proteomes" id="UP000019423"/>
    </source>
</evidence>
<protein>
    <submittedName>
        <fullName evidence="4">Homoserine kinase</fullName>
        <ecNumber evidence="4">2.7.1.39</ecNumber>
    </submittedName>
</protein>
<dbReference type="EC" id="2.7.1.39" evidence="4"/>
<keyword evidence="2" id="KW-0791">Threonine biosynthesis</keyword>
<geneLocation type="plasmid" evidence="4 5">
    <name>pHsw1</name>
</geneLocation>
<dbReference type="HOGENOM" id="CLU_510716_0_0_10"/>
<dbReference type="Gene3D" id="3.90.1200.10">
    <property type="match status" value="1"/>
</dbReference>
<dbReference type="eggNOG" id="COG2320">
    <property type="taxonomic scope" value="Bacteria"/>
</dbReference>
<dbReference type="InterPro" id="IPR007344">
    <property type="entry name" value="GrpB/CoaE"/>
</dbReference>
<evidence type="ECO:0000259" key="3">
    <source>
        <dbReference type="Pfam" id="PF01636"/>
    </source>
</evidence>
<dbReference type="eggNOG" id="COG2334">
    <property type="taxonomic scope" value="Bacteria"/>
</dbReference>
<dbReference type="AlphaFoldDB" id="W8EQN2"/>
<dbReference type="SUPFAM" id="SSF81301">
    <property type="entry name" value="Nucleotidyltransferase"/>
    <property type="match status" value="1"/>
</dbReference>
<dbReference type="InterPro" id="IPR011009">
    <property type="entry name" value="Kinase-like_dom_sf"/>
</dbReference>
<evidence type="ECO:0000256" key="1">
    <source>
        <dbReference type="ARBA" id="ARBA00022605"/>
    </source>
</evidence>
<evidence type="ECO:0000313" key="4">
    <source>
        <dbReference type="EMBL" id="AHJ95434.1"/>
    </source>
</evidence>
<dbReference type="PANTHER" id="PTHR34822:SF1">
    <property type="entry name" value="GRPB FAMILY PROTEIN"/>
    <property type="match status" value="1"/>
</dbReference>
<dbReference type="PATRIC" id="fig|1227739.3.peg.131"/>
<keyword evidence="5" id="KW-1185">Reference proteome</keyword>
<keyword evidence="4" id="KW-0418">Kinase</keyword>
<reference evidence="4 5" key="1">
    <citation type="submission" date="2014-01" db="EMBL/GenBank/DDBJ databases">
        <title>Complete sequence of plasmid1 of ionizing-radiation resistance bacterium Hymenobacter swuensis DY53.</title>
        <authorList>
            <person name="Jung J.-H."/>
            <person name="Jeong S.-W."/>
            <person name="Joe M.-H."/>
            <person name="Cho y.-j."/>
            <person name="Kim M.-K."/>
            <person name="Lim S.-Y."/>
        </authorList>
    </citation>
    <scope>NUCLEOTIDE SEQUENCE [LARGE SCALE GENOMIC DNA]</scope>
    <source>
        <strain evidence="4 5">DY53</strain>
        <plasmid evidence="4 5">pHsw1</plasmid>
    </source>
</reference>
<dbReference type="InterPro" id="IPR005280">
    <property type="entry name" value="Homoserine_kinase_II"/>
</dbReference>
<dbReference type="OrthoDB" id="241498at2"/>
<dbReference type="InterPro" id="IPR043519">
    <property type="entry name" value="NT_sf"/>
</dbReference>
<dbReference type="EMBL" id="CP007144">
    <property type="protein sequence ID" value="AHJ95434.1"/>
    <property type="molecule type" value="Genomic_DNA"/>
</dbReference>
<dbReference type="Proteomes" id="UP000019423">
    <property type="component" value="Plasmid pHsw1"/>
</dbReference>
<dbReference type="SUPFAM" id="SSF56112">
    <property type="entry name" value="Protein kinase-like (PK-like)"/>
    <property type="match status" value="1"/>
</dbReference>
<dbReference type="Gene3D" id="3.30.200.20">
    <property type="entry name" value="Phosphorylase Kinase, domain 1"/>
    <property type="match status" value="1"/>
</dbReference>
<dbReference type="PANTHER" id="PTHR34822">
    <property type="entry name" value="GRPB DOMAIN PROTEIN (AFU_ORTHOLOGUE AFUA_1G01530)"/>
    <property type="match status" value="1"/>
</dbReference>
<dbReference type="RefSeq" id="WP_081768196.1">
    <property type="nucleotide sequence ID" value="NZ_CP007144.1"/>
</dbReference>
<keyword evidence="4" id="KW-0808">Transferase</keyword>
<organism evidence="4 5">
    <name type="scientific">Hymenobacter swuensis DY53</name>
    <dbReference type="NCBI Taxonomy" id="1227739"/>
    <lineage>
        <taxon>Bacteria</taxon>
        <taxon>Pseudomonadati</taxon>
        <taxon>Bacteroidota</taxon>
        <taxon>Cytophagia</taxon>
        <taxon>Cytophagales</taxon>
        <taxon>Hymenobacteraceae</taxon>
        <taxon>Hymenobacter</taxon>
    </lineage>
</organism>
<dbReference type="CDD" id="cd05153">
    <property type="entry name" value="HomoserineK_II"/>
    <property type="match status" value="1"/>
</dbReference>